<comment type="catalytic activity">
    <reaction evidence="8 9">
        <text>tRNA(Asp) + L-aspartate + ATP = L-aspartyl-tRNA(Asp) + AMP + diphosphate</text>
        <dbReference type="Rhea" id="RHEA:19649"/>
        <dbReference type="Rhea" id="RHEA-COMP:9660"/>
        <dbReference type="Rhea" id="RHEA-COMP:9678"/>
        <dbReference type="ChEBI" id="CHEBI:29991"/>
        <dbReference type="ChEBI" id="CHEBI:30616"/>
        <dbReference type="ChEBI" id="CHEBI:33019"/>
        <dbReference type="ChEBI" id="CHEBI:78442"/>
        <dbReference type="ChEBI" id="CHEBI:78516"/>
        <dbReference type="ChEBI" id="CHEBI:456215"/>
        <dbReference type="EC" id="6.1.1.12"/>
    </reaction>
</comment>
<dbReference type="InterPro" id="IPR047089">
    <property type="entry name" value="Asp-tRNA-ligase_1_N"/>
</dbReference>
<evidence type="ECO:0000256" key="5">
    <source>
        <dbReference type="ARBA" id="ARBA00022840"/>
    </source>
</evidence>
<keyword evidence="6 9" id="KW-0648">Protein biosynthesis</keyword>
<feature type="region of interest" description="Aspartate" evidence="9">
    <location>
        <begin position="219"/>
        <end position="222"/>
    </location>
</feature>
<dbReference type="Pfam" id="PF01336">
    <property type="entry name" value="tRNA_anti-codon"/>
    <property type="match status" value="1"/>
</dbReference>
<dbReference type="Proteomes" id="UP000184159">
    <property type="component" value="Unassembled WGS sequence"/>
</dbReference>
<dbReference type="Pfam" id="PF00152">
    <property type="entry name" value="tRNA-synt_2"/>
    <property type="match status" value="1"/>
</dbReference>
<comment type="subunit">
    <text evidence="9">Homodimer.</text>
</comment>
<feature type="binding site" evidence="9">
    <location>
        <position position="472"/>
    </location>
    <ligand>
        <name>L-aspartate</name>
        <dbReference type="ChEBI" id="CHEBI:29991"/>
    </ligand>
</feature>
<comment type="subcellular location">
    <subcellularLocation>
        <location evidence="9">Cytoplasm</location>
    </subcellularLocation>
</comment>
<dbReference type="EMBL" id="FQUH01000008">
    <property type="protein sequence ID" value="SHF31545.1"/>
    <property type="molecule type" value="Genomic_DNA"/>
</dbReference>
<evidence type="ECO:0000256" key="3">
    <source>
        <dbReference type="ARBA" id="ARBA00022598"/>
    </source>
</evidence>
<dbReference type="Gene3D" id="3.30.930.10">
    <property type="entry name" value="Bira Bifunctional Protein, Domain 2"/>
    <property type="match status" value="1"/>
</dbReference>
<dbReference type="PROSITE" id="PS50862">
    <property type="entry name" value="AA_TRNA_LIGASE_II"/>
    <property type="match status" value="1"/>
</dbReference>
<evidence type="ECO:0000256" key="9">
    <source>
        <dbReference type="HAMAP-Rule" id="MF_00044"/>
    </source>
</evidence>
<dbReference type="InterPro" id="IPR004365">
    <property type="entry name" value="NA-bd_OB_tRNA"/>
</dbReference>
<evidence type="ECO:0000256" key="1">
    <source>
        <dbReference type="ARBA" id="ARBA00006303"/>
    </source>
</evidence>
<dbReference type="SUPFAM" id="SSF50249">
    <property type="entry name" value="Nucleic acid-binding proteins"/>
    <property type="match status" value="1"/>
</dbReference>
<gene>
    <name evidence="9" type="primary">aspS</name>
    <name evidence="11" type="ORF">SAMN02745781_01958</name>
</gene>
<dbReference type="GO" id="GO:0004815">
    <property type="term" value="F:aspartate-tRNA ligase activity"/>
    <property type="evidence" value="ECO:0007669"/>
    <property type="project" value="UniProtKB-UniRule"/>
</dbReference>
<dbReference type="PRINTS" id="PR01042">
    <property type="entry name" value="TRNASYNTHASP"/>
</dbReference>
<dbReference type="CDD" id="cd04317">
    <property type="entry name" value="EcAspRS_like_N"/>
    <property type="match status" value="1"/>
</dbReference>
<dbReference type="InterPro" id="IPR004115">
    <property type="entry name" value="GAD-like_sf"/>
</dbReference>
<accession>A0A1M5AMZ9</accession>
<dbReference type="InterPro" id="IPR045864">
    <property type="entry name" value="aa-tRNA-synth_II/BPL/LPL"/>
</dbReference>
<feature type="domain" description="Aminoacyl-transfer RNA synthetases class-II family profile" evidence="10">
    <location>
        <begin position="162"/>
        <end position="579"/>
    </location>
</feature>
<keyword evidence="5 9" id="KW-0067">ATP-binding</keyword>
<dbReference type="PANTHER" id="PTHR22594:SF5">
    <property type="entry name" value="ASPARTATE--TRNA LIGASE, MITOCHONDRIAL"/>
    <property type="match status" value="1"/>
</dbReference>
<dbReference type="CDD" id="cd00777">
    <property type="entry name" value="AspRS_core"/>
    <property type="match status" value="1"/>
</dbReference>
<name>A0A1M5AMZ9_VIBGA</name>
<feature type="binding site" evidence="9">
    <location>
        <position position="506"/>
    </location>
    <ligand>
        <name>ATP</name>
        <dbReference type="ChEBI" id="CHEBI:30616"/>
    </ligand>
</feature>
<dbReference type="GO" id="GO:0006422">
    <property type="term" value="P:aspartyl-tRNA aminoacylation"/>
    <property type="evidence" value="ECO:0007669"/>
    <property type="project" value="UniProtKB-UniRule"/>
</dbReference>
<comment type="function">
    <text evidence="9">Catalyzes the attachment of L-aspartate to tRNA(Asp) in a two-step reaction: L-aspartate is first activated by ATP to form Asp-AMP and then transferred to the acceptor end of tRNA(Asp).</text>
</comment>
<evidence type="ECO:0000256" key="8">
    <source>
        <dbReference type="ARBA" id="ARBA00047904"/>
    </source>
</evidence>
<evidence type="ECO:0000256" key="7">
    <source>
        <dbReference type="ARBA" id="ARBA00023146"/>
    </source>
</evidence>
<dbReference type="InterPro" id="IPR004524">
    <property type="entry name" value="Asp-tRNA-ligase_1"/>
</dbReference>
<feature type="binding site" evidence="9">
    <location>
        <position position="513"/>
    </location>
    <ligand>
        <name>L-aspartate</name>
        <dbReference type="ChEBI" id="CHEBI:29991"/>
    </ligand>
</feature>
<feature type="binding site" evidence="9">
    <location>
        <position position="250"/>
    </location>
    <ligand>
        <name>ATP</name>
        <dbReference type="ChEBI" id="CHEBI:30616"/>
    </ligand>
</feature>
<dbReference type="GO" id="GO:0003676">
    <property type="term" value="F:nucleic acid binding"/>
    <property type="evidence" value="ECO:0007669"/>
    <property type="project" value="InterPro"/>
</dbReference>
<dbReference type="InterPro" id="IPR012340">
    <property type="entry name" value="NA-bd_OB-fold"/>
</dbReference>
<comment type="similarity">
    <text evidence="1 9">Belongs to the class-II aminoacyl-tRNA synthetase family. Type 1 subfamily.</text>
</comment>
<keyword evidence="2 9" id="KW-0963">Cytoplasm</keyword>
<feature type="binding site" evidence="9">
    <location>
        <begin position="241"/>
        <end position="243"/>
    </location>
    <ligand>
        <name>ATP</name>
        <dbReference type="ChEBI" id="CHEBI:30616"/>
    </ligand>
</feature>
<feature type="binding site" evidence="9">
    <location>
        <position position="195"/>
    </location>
    <ligand>
        <name>L-aspartate</name>
        <dbReference type="ChEBI" id="CHEBI:29991"/>
    </ligand>
</feature>
<dbReference type="PANTHER" id="PTHR22594">
    <property type="entry name" value="ASPARTYL/LYSYL-TRNA SYNTHETASE"/>
    <property type="match status" value="1"/>
</dbReference>
<evidence type="ECO:0000256" key="2">
    <source>
        <dbReference type="ARBA" id="ARBA00022490"/>
    </source>
</evidence>
<proteinExistence type="inferred from homology"/>
<dbReference type="GO" id="GO:0005737">
    <property type="term" value="C:cytoplasm"/>
    <property type="evidence" value="ECO:0007669"/>
    <property type="project" value="UniProtKB-SubCell"/>
</dbReference>
<dbReference type="HAMAP" id="MF_00044">
    <property type="entry name" value="Asp_tRNA_synth_type1"/>
    <property type="match status" value="1"/>
</dbReference>
<evidence type="ECO:0000256" key="6">
    <source>
        <dbReference type="ARBA" id="ARBA00022917"/>
    </source>
</evidence>
<evidence type="ECO:0000256" key="4">
    <source>
        <dbReference type="ARBA" id="ARBA00022741"/>
    </source>
</evidence>
<dbReference type="EC" id="6.1.1.12" evidence="9"/>
<dbReference type="AlphaFoldDB" id="A0A1M5AMZ9"/>
<dbReference type="Gene3D" id="2.40.50.140">
    <property type="entry name" value="Nucleic acid-binding proteins"/>
    <property type="match status" value="1"/>
</dbReference>
<dbReference type="InterPro" id="IPR006195">
    <property type="entry name" value="aa-tRNA-synth_II"/>
</dbReference>
<keyword evidence="7 9" id="KW-0030">Aminoacyl-tRNA synthetase</keyword>
<evidence type="ECO:0000259" key="10">
    <source>
        <dbReference type="PROSITE" id="PS50862"/>
    </source>
</evidence>
<sequence>MSAGLDIQAGSEDLNQLLEIGKLIMRSHYCGHLNKSLVGQNVELCGWVNRRRDLGGLIFIDMRDREGLVQVVVDPDMADVFEVANQLRSEFCIRLIGEVRARPDSQVNRDMATGEVEILATQLEIINRSDVLPLDSNQKNSEEQRLKYRYLDLRRPEMSDRIKLRARASSFVRRFLDGQGFLDIETPVLTKATPEGARDYLVPSRVHKGKFYALPQSPQLFKQLLMMSGFDRYYQIVKCFRDEDLRADRQPEFTQIDIETSFMTADEVRVVTEKMIREMWQELLDVDLGTFPVMPYSEAMRRFGSDKPDLRNPLELVDIADLVKEVEFKVFSGPANDAKGRVAVIRVPGGASLTRKQIDGYGEFVSIYGAKGLAWLKVNDRAAGMEGIQSPVAKFLSESVIESILERTQAQSGDIILFGADKVNVVSEALGALRLKLGTDLSLTDESAWAPLWVVDFPMFEEDDEGQLHAMHHPFTSPLGVTADELKANPANVNSNAYDMVLNGYEVGGGSVRIHDSAMQTAVFDILGIEEDEQRRKFGFLLDALKFGTPPHAGLAFGFDRLVMLLCGTENIRDVIAFPKTTAAACPMTEAPSEANPAALEELAIAVRAKAENV</sequence>
<dbReference type="Pfam" id="PF02938">
    <property type="entry name" value="GAD"/>
    <property type="match status" value="1"/>
</dbReference>
<evidence type="ECO:0000313" key="12">
    <source>
        <dbReference type="Proteomes" id="UP000184159"/>
    </source>
</evidence>
<dbReference type="NCBIfam" id="TIGR00459">
    <property type="entry name" value="aspS_bact"/>
    <property type="match status" value="1"/>
</dbReference>
<reference evidence="12" key="1">
    <citation type="submission" date="2016-11" db="EMBL/GenBank/DDBJ databases">
        <authorList>
            <person name="Varghese N."/>
            <person name="Submissions S."/>
        </authorList>
    </citation>
    <scope>NUCLEOTIDE SEQUENCE [LARGE SCALE GENOMIC DNA]</scope>
    <source>
        <strain evidence="12">DSM 21264</strain>
    </source>
</reference>
<dbReference type="GO" id="GO:0005524">
    <property type="term" value="F:ATP binding"/>
    <property type="evidence" value="ECO:0007669"/>
    <property type="project" value="UniProtKB-UniRule"/>
</dbReference>
<dbReference type="NCBIfam" id="NF001750">
    <property type="entry name" value="PRK00476.1"/>
    <property type="match status" value="1"/>
</dbReference>
<protein>
    <recommendedName>
        <fullName evidence="9">Aspartate--tRNA ligase</fullName>
        <ecNumber evidence="9">6.1.1.12</ecNumber>
    </recommendedName>
    <alternativeName>
        <fullName evidence="9">Aspartyl-tRNA synthetase</fullName>
        <shortName evidence="9">AspRS</shortName>
    </alternativeName>
</protein>
<evidence type="ECO:0000313" key="11">
    <source>
        <dbReference type="EMBL" id="SHF31545.1"/>
    </source>
</evidence>
<keyword evidence="12" id="KW-1185">Reference proteome</keyword>
<feature type="binding site" evidence="9">
    <location>
        <begin position="558"/>
        <end position="561"/>
    </location>
    <ligand>
        <name>ATP</name>
        <dbReference type="ChEBI" id="CHEBI:30616"/>
    </ligand>
</feature>
<comment type="caution">
    <text evidence="9">Lacks conserved residue(s) required for the propagation of feature annotation.</text>
</comment>
<organism evidence="11 12">
    <name type="scientific">Vibrio gazogenes DSM 21264 = NBRC 103151</name>
    <dbReference type="NCBI Taxonomy" id="1123492"/>
    <lineage>
        <taxon>Bacteria</taxon>
        <taxon>Pseudomonadati</taxon>
        <taxon>Pseudomonadota</taxon>
        <taxon>Gammaproteobacteria</taxon>
        <taxon>Vibrionales</taxon>
        <taxon>Vibrionaceae</taxon>
        <taxon>Vibrio</taxon>
    </lineage>
</organism>
<feature type="binding site" evidence="9">
    <location>
        <position position="241"/>
    </location>
    <ligand>
        <name>L-aspartate</name>
        <dbReference type="ChEBI" id="CHEBI:29991"/>
    </ligand>
</feature>
<dbReference type="InterPro" id="IPR002312">
    <property type="entry name" value="Asp/Asn-tRNA-synth_IIb"/>
</dbReference>
<dbReference type="FunFam" id="2.40.50.140:FF:000080">
    <property type="entry name" value="Aspartate--tRNA ligase"/>
    <property type="match status" value="1"/>
</dbReference>
<dbReference type="SUPFAM" id="SSF55261">
    <property type="entry name" value="GAD domain-like"/>
    <property type="match status" value="1"/>
</dbReference>
<dbReference type="InterPro" id="IPR029351">
    <property type="entry name" value="GAD_dom"/>
</dbReference>
<dbReference type="InterPro" id="IPR047090">
    <property type="entry name" value="AspRS_core"/>
</dbReference>
<dbReference type="SUPFAM" id="SSF55681">
    <property type="entry name" value="Class II aaRS and biotin synthetases"/>
    <property type="match status" value="1"/>
</dbReference>
<keyword evidence="3 9" id="KW-0436">Ligase</keyword>
<dbReference type="Gene3D" id="3.30.1360.30">
    <property type="entry name" value="GAD-like domain"/>
    <property type="match status" value="1"/>
</dbReference>
<dbReference type="InterPro" id="IPR004364">
    <property type="entry name" value="Aa-tRNA-synt_II"/>
</dbReference>
<keyword evidence="4 9" id="KW-0547">Nucleotide-binding</keyword>